<dbReference type="Pfam" id="PF00542">
    <property type="entry name" value="Ribosomal_L12"/>
    <property type="match status" value="1"/>
</dbReference>
<evidence type="ECO:0000313" key="3">
    <source>
        <dbReference type="Proteomes" id="UP001501444"/>
    </source>
</evidence>
<dbReference type="EMBL" id="BAAARV010000145">
    <property type="protein sequence ID" value="GAA2396353.1"/>
    <property type="molecule type" value="Genomic_DNA"/>
</dbReference>
<accession>A0ABN3I8B3</accession>
<gene>
    <name evidence="2" type="ORF">GCM10010170_112060</name>
</gene>
<organism evidence="2 3">
    <name type="scientific">Dactylosporangium salmoneum</name>
    <dbReference type="NCBI Taxonomy" id="53361"/>
    <lineage>
        <taxon>Bacteria</taxon>
        <taxon>Bacillati</taxon>
        <taxon>Actinomycetota</taxon>
        <taxon>Actinomycetes</taxon>
        <taxon>Micromonosporales</taxon>
        <taxon>Micromonosporaceae</taxon>
        <taxon>Dactylosporangium</taxon>
    </lineage>
</organism>
<comment type="caution">
    <text evidence="2">The sequence shown here is derived from an EMBL/GenBank/DDBJ whole genome shotgun (WGS) entry which is preliminary data.</text>
</comment>
<dbReference type="InterPro" id="IPR013823">
    <property type="entry name" value="Ribosomal_bL12_C"/>
</dbReference>
<sequence>MYADDVSRLARLERQVAFLYRHFGLDPQLADAFPGTDSMPPEFVQALRGNNLIAAIKIYREVTGCGLVEAKAAVEQIARSV</sequence>
<reference evidence="2 3" key="1">
    <citation type="journal article" date="2019" name="Int. J. Syst. Evol. Microbiol.">
        <title>The Global Catalogue of Microorganisms (GCM) 10K type strain sequencing project: providing services to taxonomists for standard genome sequencing and annotation.</title>
        <authorList>
            <consortium name="The Broad Institute Genomics Platform"/>
            <consortium name="The Broad Institute Genome Sequencing Center for Infectious Disease"/>
            <person name="Wu L."/>
            <person name="Ma J."/>
        </authorList>
    </citation>
    <scope>NUCLEOTIDE SEQUENCE [LARGE SCALE GENOMIC DNA]</scope>
    <source>
        <strain evidence="2 3">JCM 3272</strain>
    </source>
</reference>
<dbReference type="Gene3D" id="3.30.1390.10">
    <property type="match status" value="1"/>
</dbReference>
<proteinExistence type="predicted"/>
<dbReference type="InterPro" id="IPR014719">
    <property type="entry name" value="Ribosomal_bL12_C/ClpS-like"/>
</dbReference>
<name>A0ABN3I8B3_9ACTN</name>
<evidence type="ECO:0000313" key="2">
    <source>
        <dbReference type="EMBL" id="GAA2396353.1"/>
    </source>
</evidence>
<dbReference type="Proteomes" id="UP001501444">
    <property type="component" value="Unassembled WGS sequence"/>
</dbReference>
<keyword evidence="3" id="KW-1185">Reference proteome</keyword>
<dbReference type="RefSeq" id="WP_344620996.1">
    <property type="nucleotide sequence ID" value="NZ_BAAARV010000145.1"/>
</dbReference>
<protein>
    <recommendedName>
        <fullName evidence="1">Large ribosomal subunit protein bL12 C-terminal domain-containing protein</fullName>
    </recommendedName>
</protein>
<evidence type="ECO:0000259" key="1">
    <source>
        <dbReference type="Pfam" id="PF00542"/>
    </source>
</evidence>
<feature type="domain" description="Large ribosomal subunit protein bL12 C-terminal" evidence="1">
    <location>
        <begin position="49"/>
        <end position="78"/>
    </location>
</feature>